<dbReference type="InterPro" id="IPR035093">
    <property type="entry name" value="RelE/ParE_toxin_dom_sf"/>
</dbReference>
<dbReference type="InterPro" id="IPR009614">
    <property type="entry name" value="YoeB_toxin"/>
</dbReference>
<dbReference type="GO" id="GO:0006401">
    <property type="term" value="P:RNA catabolic process"/>
    <property type="evidence" value="ECO:0007669"/>
    <property type="project" value="InterPro"/>
</dbReference>
<reference evidence="8" key="2">
    <citation type="submission" date="2021-04" db="EMBL/GenBank/DDBJ databases">
        <authorList>
            <person name="Gilroy R."/>
        </authorList>
    </citation>
    <scope>NUCLEOTIDE SEQUENCE</scope>
    <source>
        <strain evidence="8">ChiHjej12B11-9195</strain>
    </source>
</reference>
<reference evidence="8" key="1">
    <citation type="journal article" date="2021" name="PeerJ">
        <title>Extensive microbial diversity within the chicken gut microbiome revealed by metagenomics and culture.</title>
        <authorList>
            <person name="Gilroy R."/>
            <person name="Ravi A."/>
            <person name="Getino M."/>
            <person name="Pursley I."/>
            <person name="Horton D.L."/>
            <person name="Alikhan N.F."/>
            <person name="Baker D."/>
            <person name="Gharbi K."/>
            <person name="Hall N."/>
            <person name="Watson M."/>
            <person name="Adriaenssens E.M."/>
            <person name="Foster-Nyarko E."/>
            <person name="Jarju S."/>
            <person name="Secka A."/>
            <person name="Antonio M."/>
            <person name="Oren A."/>
            <person name="Chaudhuri R.R."/>
            <person name="La Ragione R."/>
            <person name="Hildebrand F."/>
            <person name="Pallen M.J."/>
        </authorList>
    </citation>
    <scope>NUCLEOTIDE SEQUENCE</scope>
    <source>
        <strain evidence="8">ChiHjej12B11-9195</strain>
    </source>
</reference>
<dbReference type="PANTHER" id="PTHR38039:SF1">
    <property type="entry name" value="TOXIN YOEB"/>
    <property type="match status" value="1"/>
</dbReference>
<keyword evidence="3" id="KW-0540">Nuclease</keyword>
<dbReference type="PANTHER" id="PTHR38039">
    <property type="entry name" value="TOXIN YOEB"/>
    <property type="match status" value="1"/>
</dbReference>
<keyword evidence="4" id="KW-0255">Endonuclease</keyword>
<dbReference type="AlphaFoldDB" id="A0A9D1ZR35"/>
<dbReference type="NCBIfam" id="TIGR02116">
    <property type="entry name" value="toxin_Txe_YoeB"/>
    <property type="match status" value="1"/>
</dbReference>
<dbReference type="GO" id="GO:0016787">
    <property type="term" value="F:hydrolase activity"/>
    <property type="evidence" value="ECO:0007669"/>
    <property type="project" value="UniProtKB-KW"/>
</dbReference>
<keyword evidence="2" id="KW-1277">Toxin-antitoxin system</keyword>
<dbReference type="SUPFAM" id="SSF143011">
    <property type="entry name" value="RelE-like"/>
    <property type="match status" value="1"/>
</dbReference>
<dbReference type="Pfam" id="PF06769">
    <property type="entry name" value="YoeB_toxin"/>
    <property type="match status" value="1"/>
</dbReference>
<dbReference type="EMBL" id="DXCN01000009">
    <property type="protein sequence ID" value="HIY94178.1"/>
    <property type="molecule type" value="Genomic_DNA"/>
</dbReference>
<name>A0A9D1ZR35_9MICC</name>
<dbReference type="Gene3D" id="3.30.2310.20">
    <property type="entry name" value="RelE-like"/>
    <property type="match status" value="1"/>
</dbReference>
<protein>
    <recommendedName>
        <fullName evidence="7">Endoribonuclease YoeB</fullName>
    </recommendedName>
    <alternativeName>
        <fullName evidence="6">Putative mRNA interferase YoeB</fullName>
    </alternativeName>
</protein>
<evidence type="ECO:0000256" key="1">
    <source>
        <dbReference type="ARBA" id="ARBA00008172"/>
    </source>
</evidence>
<evidence type="ECO:0000313" key="9">
    <source>
        <dbReference type="Proteomes" id="UP000824134"/>
    </source>
</evidence>
<proteinExistence type="inferred from homology"/>
<dbReference type="Proteomes" id="UP000824134">
    <property type="component" value="Unassembled WGS sequence"/>
</dbReference>
<dbReference type="GO" id="GO:0004519">
    <property type="term" value="F:endonuclease activity"/>
    <property type="evidence" value="ECO:0007669"/>
    <property type="project" value="UniProtKB-KW"/>
</dbReference>
<evidence type="ECO:0000256" key="2">
    <source>
        <dbReference type="ARBA" id="ARBA00022649"/>
    </source>
</evidence>
<evidence type="ECO:0000256" key="5">
    <source>
        <dbReference type="ARBA" id="ARBA00022801"/>
    </source>
</evidence>
<organism evidence="8 9">
    <name type="scientific">Candidatus Rothia avicola</name>
    <dbReference type="NCBI Taxonomy" id="2840478"/>
    <lineage>
        <taxon>Bacteria</taxon>
        <taxon>Bacillati</taxon>
        <taxon>Actinomycetota</taxon>
        <taxon>Actinomycetes</taxon>
        <taxon>Micrococcales</taxon>
        <taxon>Micrococcaceae</taxon>
        <taxon>Rothia</taxon>
    </lineage>
</organism>
<comment type="similarity">
    <text evidence="1">Belongs to the YoeB family.</text>
</comment>
<evidence type="ECO:0000313" key="8">
    <source>
        <dbReference type="EMBL" id="HIY94178.1"/>
    </source>
</evidence>
<gene>
    <name evidence="8" type="ORF">H9821_00730</name>
</gene>
<evidence type="ECO:0000256" key="6">
    <source>
        <dbReference type="ARBA" id="ARBA00030388"/>
    </source>
</evidence>
<evidence type="ECO:0000256" key="4">
    <source>
        <dbReference type="ARBA" id="ARBA00022759"/>
    </source>
</evidence>
<accession>A0A9D1ZR35</accession>
<evidence type="ECO:0000256" key="7">
    <source>
        <dbReference type="ARBA" id="ARBA00050056"/>
    </source>
</evidence>
<evidence type="ECO:0000256" key="3">
    <source>
        <dbReference type="ARBA" id="ARBA00022722"/>
    </source>
</evidence>
<comment type="caution">
    <text evidence="8">The sequence shown here is derived from an EMBL/GenBank/DDBJ whole genome shotgun (WGS) entry which is preliminary data.</text>
</comment>
<keyword evidence="5" id="KW-0378">Hydrolase</keyword>
<sequence>MNKLWSDEAWEQYVYWQSEDRKTLKRINTLIKDITRNGPFSGIGKPEPLRGEFSGLWSRRIDQTHRLVYEVTELDGRTVLIIYACRTHYGDR</sequence>